<dbReference type="EMBL" id="QXXA01000019">
    <property type="protein sequence ID" value="NBI08065.1"/>
    <property type="molecule type" value="Genomic_DNA"/>
</dbReference>
<dbReference type="AlphaFoldDB" id="A0A845R021"/>
<accession>A0A845R021</accession>
<evidence type="ECO:0000313" key="2">
    <source>
        <dbReference type="Proteomes" id="UP000467132"/>
    </source>
</evidence>
<dbReference type="Proteomes" id="UP000467132">
    <property type="component" value="Unassembled WGS sequence"/>
</dbReference>
<organism evidence="1 2">
    <name type="scientific">Senegalia massiliensis</name>
    <dbReference type="NCBI Taxonomy" id="1720316"/>
    <lineage>
        <taxon>Bacteria</taxon>
        <taxon>Bacillati</taxon>
        <taxon>Bacillota</taxon>
        <taxon>Clostridia</taxon>
        <taxon>Eubacteriales</taxon>
        <taxon>Clostridiaceae</taxon>
        <taxon>Senegalia</taxon>
    </lineage>
</organism>
<name>A0A845R021_9CLOT</name>
<keyword evidence="2" id="KW-1185">Reference proteome</keyword>
<gene>
    <name evidence="1" type="ORF">D3Z33_14490</name>
</gene>
<protein>
    <submittedName>
        <fullName evidence="1">Uncharacterized protein</fullName>
    </submittedName>
</protein>
<evidence type="ECO:0000313" key="1">
    <source>
        <dbReference type="EMBL" id="NBI08065.1"/>
    </source>
</evidence>
<comment type="caution">
    <text evidence="1">The sequence shown here is derived from an EMBL/GenBank/DDBJ whole genome shotgun (WGS) entry which is preliminary data.</text>
</comment>
<dbReference type="Gene3D" id="1.10.3230.10">
    <property type="entry name" value="YqbG-like"/>
    <property type="match status" value="1"/>
</dbReference>
<reference evidence="1 2" key="1">
    <citation type="submission" date="2018-08" db="EMBL/GenBank/DDBJ databases">
        <title>Murine metabolic-syndrome-specific gut microbial biobank.</title>
        <authorList>
            <person name="Liu C."/>
        </authorList>
    </citation>
    <scope>NUCLEOTIDE SEQUENCE [LARGE SCALE GENOMIC DNA]</scope>
    <source>
        <strain evidence="1 2">583</strain>
    </source>
</reference>
<proteinExistence type="predicted"/>
<sequence length="109" mass="12738">MDYKFYEMEYGGKAPSEEFPMLLIQAMSEVKYYTLNRSNYSDINVKYALCELIDYLYKLSQSDDKEIASESVGTYSVSYNTDKKDSVDKKKKKIIYKYLAHTGLLYRGV</sequence>
<dbReference type="InterPro" id="IPR036558">
    <property type="entry name" value="YqbG-like_sf"/>
</dbReference>
<dbReference type="RefSeq" id="WP_160198527.1">
    <property type="nucleotide sequence ID" value="NZ_QXXA01000019.1"/>
</dbReference>